<dbReference type="AlphaFoldDB" id="A0A9X1LBX2"/>
<keyword evidence="2" id="KW-0238">DNA-binding</keyword>
<keyword evidence="3" id="KW-0804">Transcription</keyword>
<evidence type="ECO:0000256" key="3">
    <source>
        <dbReference type="ARBA" id="ARBA00023163"/>
    </source>
</evidence>
<evidence type="ECO:0000259" key="7">
    <source>
        <dbReference type="PROSITE" id="PS51078"/>
    </source>
</evidence>
<keyword evidence="9" id="KW-1185">Reference proteome</keyword>
<sequence length="250" mass="27036">MVGKVDSTLSKGLSILEALAAEPKGIGVSELARNLELTKSNTFRLLQTLIAVGYVTQDANKQYFASMKTWKIGQMIMEKLDLPGLSISQMQYLSSMTGEAVYLAVLDGLSTLYIEKIESTKAVRTYTPKGGNAPIHCVATGKALLAFHYDTLREKLIDNLTLYTDKTITSIEVLDKEVDTIKAQGVAIDRGEYRAEVLSIAAPVFSANNDVIAAIGVSAPAINVSEDDIENMSRTVILAAQSLSNTLKDI</sequence>
<gene>
    <name evidence="8" type="ORF">LG368_03265</name>
</gene>
<protein>
    <recommendedName>
        <fullName evidence="4">HTH-type transcriptional repressor AllR</fullName>
    </recommendedName>
    <alternativeName>
        <fullName evidence="5">Negative regulator of allantoin and glyoxylate utilization operons</fullName>
    </alternativeName>
</protein>
<proteinExistence type="predicted"/>
<evidence type="ECO:0000256" key="4">
    <source>
        <dbReference type="ARBA" id="ARBA00040379"/>
    </source>
</evidence>
<dbReference type="SUPFAM" id="SSF55781">
    <property type="entry name" value="GAF domain-like"/>
    <property type="match status" value="1"/>
</dbReference>
<dbReference type="GO" id="GO:0003677">
    <property type="term" value="F:DNA binding"/>
    <property type="evidence" value="ECO:0007669"/>
    <property type="project" value="UniProtKB-KW"/>
</dbReference>
<evidence type="ECO:0000313" key="9">
    <source>
        <dbReference type="Proteomes" id="UP001139095"/>
    </source>
</evidence>
<dbReference type="InterPro" id="IPR036388">
    <property type="entry name" value="WH-like_DNA-bd_sf"/>
</dbReference>
<reference evidence="8" key="1">
    <citation type="submission" date="2021-10" db="EMBL/GenBank/DDBJ databases">
        <title>Marinomonas pontica sp. nov., isolated from the Black Sea.</title>
        <authorList>
            <person name="Zhao L.-H."/>
            <person name="Xue J.-H."/>
        </authorList>
    </citation>
    <scope>NUCLEOTIDE SEQUENCE</scope>
    <source>
        <strain evidence="8">E8</strain>
    </source>
</reference>
<feature type="domain" description="IclR-ED" evidence="7">
    <location>
        <begin position="68"/>
        <end position="249"/>
    </location>
</feature>
<accession>A0A9X1LBX2</accession>
<dbReference type="RefSeq" id="WP_226753299.1">
    <property type="nucleotide sequence ID" value="NZ_JAJATW010000003.1"/>
</dbReference>
<dbReference type="Gene3D" id="1.10.10.10">
    <property type="entry name" value="Winged helix-like DNA-binding domain superfamily/Winged helix DNA-binding domain"/>
    <property type="match status" value="1"/>
</dbReference>
<organism evidence="8 9">
    <name type="scientific">Marinomonas algarum</name>
    <dbReference type="NCBI Taxonomy" id="2883105"/>
    <lineage>
        <taxon>Bacteria</taxon>
        <taxon>Pseudomonadati</taxon>
        <taxon>Pseudomonadota</taxon>
        <taxon>Gammaproteobacteria</taxon>
        <taxon>Oceanospirillales</taxon>
        <taxon>Oceanospirillaceae</taxon>
        <taxon>Marinomonas</taxon>
    </lineage>
</organism>
<evidence type="ECO:0000256" key="5">
    <source>
        <dbReference type="ARBA" id="ARBA00042627"/>
    </source>
</evidence>
<dbReference type="GO" id="GO:0045892">
    <property type="term" value="P:negative regulation of DNA-templated transcription"/>
    <property type="evidence" value="ECO:0007669"/>
    <property type="project" value="TreeGrafter"/>
</dbReference>
<name>A0A9X1LBX2_9GAMM</name>
<dbReference type="InterPro" id="IPR014757">
    <property type="entry name" value="Tscrpt_reg_IclR_C"/>
</dbReference>
<dbReference type="Proteomes" id="UP001139095">
    <property type="component" value="Unassembled WGS sequence"/>
</dbReference>
<evidence type="ECO:0000313" key="8">
    <source>
        <dbReference type="EMBL" id="MCB5160917.1"/>
    </source>
</evidence>
<dbReference type="InterPro" id="IPR036390">
    <property type="entry name" value="WH_DNA-bd_sf"/>
</dbReference>
<evidence type="ECO:0000256" key="2">
    <source>
        <dbReference type="ARBA" id="ARBA00023125"/>
    </source>
</evidence>
<dbReference type="PANTHER" id="PTHR30136:SF24">
    <property type="entry name" value="HTH-TYPE TRANSCRIPTIONAL REPRESSOR ALLR"/>
    <property type="match status" value="1"/>
</dbReference>
<dbReference type="PROSITE" id="PS51078">
    <property type="entry name" value="ICLR_ED"/>
    <property type="match status" value="1"/>
</dbReference>
<dbReference type="GO" id="GO:0003700">
    <property type="term" value="F:DNA-binding transcription factor activity"/>
    <property type="evidence" value="ECO:0007669"/>
    <property type="project" value="TreeGrafter"/>
</dbReference>
<dbReference type="InterPro" id="IPR050707">
    <property type="entry name" value="HTH_MetabolicPath_Reg"/>
</dbReference>
<dbReference type="PANTHER" id="PTHR30136">
    <property type="entry name" value="HELIX-TURN-HELIX TRANSCRIPTIONAL REGULATOR, ICLR FAMILY"/>
    <property type="match status" value="1"/>
</dbReference>
<dbReference type="InterPro" id="IPR029016">
    <property type="entry name" value="GAF-like_dom_sf"/>
</dbReference>
<comment type="caution">
    <text evidence="8">The sequence shown here is derived from an EMBL/GenBank/DDBJ whole genome shotgun (WGS) entry which is preliminary data.</text>
</comment>
<dbReference type="EMBL" id="JAJATW010000003">
    <property type="protein sequence ID" value="MCB5160917.1"/>
    <property type="molecule type" value="Genomic_DNA"/>
</dbReference>
<evidence type="ECO:0000256" key="1">
    <source>
        <dbReference type="ARBA" id="ARBA00023015"/>
    </source>
</evidence>
<evidence type="ECO:0000259" key="6">
    <source>
        <dbReference type="PROSITE" id="PS51077"/>
    </source>
</evidence>
<dbReference type="SMART" id="SM00346">
    <property type="entry name" value="HTH_ICLR"/>
    <property type="match status" value="1"/>
</dbReference>
<dbReference type="InterPro" id="IPR005471">
    <property type="entry name" value="Tscrpt_reg_IclR_N"/>
</dbReference>
<feature type="domain" description="HTH iclR-type" evidence="6">
    <location>
        <begin position="6"/>
        <end position="74"/>
    </location>
</feature>
<dbReference type="Pfam" id="PF09339">
    <property type="entry name" value="HTH_IclR"/>
    <property type="match status" value="1"/>
</dbReference>
<keyword evidence="1" id="KW-0805">Transcription regulation</keyword>
<dbReference type="PROSITE" id="PS51077">
    <property type="entry name" value="HTH_ICLR"/>
    <property type="match status" value="1"/>
</dbReference>
<dbReference type="Pfam" id="PF01614">
    <property type="entry name" value="IclR_C"/>
    <property type="match status" value="1"/>
</dbReference>
<dbReference type="SUPFAM" id="SSF46785">
    <property type="entry name" value="Winged helix' DNA-binding domain"/>
    <property type="match status" value="1"/>
</dbReference>
<dbReference type="Gene3D" id="3.30.450.40">
    <property type="match status" value="1"/>
</dbReference>